<dbReference type="AlphaFoldDB" id="A0A482XAU4"/>
<dbReference type="PANTHER" id="PTHR14083:SF0">
    <property type="entry name" value="YIP1D-INTERACTING FACTOR 1, ISOFORM C"/>
    <property type="match status" value="1"/>
</dbReference>
<feature type="transmembrane region" description="Helical" evidence="9">
    <location>
        <begin position="224"/>
        <end position="246"/>
    </location>
</feature>
<evidence type="ECO:0000256" key="1">
    <source>
        <dbReference type="ARBA" id="ARBA00009727"/>
    </source>
</evidence>
<dbReference type="PANTHER" id="PTHR14083">
    <property type="entry name" value="YIP1 INTERACTING FACTOR HOMOLOG YIF1 PROTEIN"/>
    <property type="match status" value="1"/>
</dbReference>
<evidence type="ECO:0000313" key="11">
    <source>
        <dbReference type="EMBL" id="RZF43085.1"/>
    </source>
</evidence>
<evidence type="ECO:0000256" key="7">
    <source>
        <dbReference type="ARBA" id="ARBA00023034"/>
    </source>
</evidence>
<dbReference type="FunCoup" id="A0A482XAU4">
    <property type="interactions" value="1565"/>
</dbReference>
<comment type="subcellular location">
    <subcellularLocation>
        <location evidence="9">Endoplasmic reticulum membrane</location>
        <topology evidence="9">Multi-pass membrane protein</topology>
    </subcellularLocation>
    <subcellularLocation>
        <location evidence="9">Golgi apparatus membrane</location>
        <topology evidence="9">Multi-pass membrane protein</topology>
    </subcellularLocation>
</comment>
<sequence>MNFNASAQNYPKPSGRKLLKRPNEVPGLESSGPTQAPPPMQMPYSPYPPTMGPAGMNPTAPYPPQMNMNMPMPQQYPQPNMPMGGYGGGGGYMNHSGVPPGMPGATILGDPLVANVAMHYGSALVDSGKQLVDREFEKYVPVTRLKYYFAVDTSYVTRKLRLLFFPFTHKDWSVKYEQSEPVQPRYEVNAPDLYIPTMAYVTYILIAGLALGTQDRFSPEILGIQASSALAWTIAEILVELVTLYITNIQTHLRALDLLAYSGYKFVGIIFAVLLSLLFHKTGYYIALVYSSFALAFFIMRTLKWQVLTEVDTVNSGNEFSSPDSYSHHNMHSRLTGRKRRLYFLVSVAGVQPLLMWWLSSHLISSSLQ</sequence>
<dbReference type="GO" id="GO:0005789">
    <property type="term" value="C:endoplasmic reticulum membrane"/>
    <property type="evidence" value="ECO:0007669"/>
    <property type="project" value="UniProtKB-SubCell"/>
</dbReference>
<evidence type="ECO:0000256" key="2">
    <source>
        <dbReference type="ARBA" id="ARBA00022448"/>
    </source>
</evidence>
<feature type="compositionally biased region" description="Pro residues" evidence="10">
    <location>
        <begin position="35"/>
        <end position="51"/>
    </location>
</feature>
<comment type="similarity">
    <text evidence="1 9">Belongs to the YIF1 family.</text>
</comment>
<dbReference type="InterPro" id="IPR005578">
    <property type="entry name" value="Yif1_fam"/>
</dbReference>
<evidence type="ECO:0000256" key="3">
    <source>
        <dbReference type="ARBA" id="ARBA00022692"/>
    </source>
</evidence>
<comment type="function">
    <text evidence="9">Has a role in transport between endoplasmic reticulum and Golgi.</text>
</comment>
<protein>
    <recommendedName>
        <fullName evidence="9">Protein YIF1</fullName>
    </recommendedName>
</protein>
<feature type="transmembrane region" description="Helical" evidence="9">
    <location>
        <begin position="193"/>
        <end position="212"/>
    </location>
</feature>
<proteinExistence type="inferred from homology"/>
<feature type="transmembrane region" description="Helical" evidence="9">
    <location>
        <begin position="284"/>
        <end position="300"/>
    </location>
</feature>
<feature type="transmembrane region" description="Helical" evidence="9">
    <location>
        <begin position="258"/>
        <end position="278"/>
    </location>
</feature>
<feature type="region of interest" description="Disordered" evidence="10">
    <location>
        <begin position="1"/>
        <end position="83"/>
    </location>
</feature>
<evidence type="ECO:0000256" key="8">
    <source>
        <dbReference type="ARBA" id="ARBA00023136"/>
    </source>
</evidence>
<organism evidence="11 12">
    <name type="scientific">Laodelphax striatellus</name>
    <name type="common">Small brown planthopper</name>
    <name type="synonym">Delphax striatella</name>
    <dbReference type="NCBI Taxonomy" id="195883"/>
    <lineage>
        <taxon>Eukaryota</taxon>
        <taxon>Metazoa</taxon>
        <taxon>Ecdysozoa</taxon>
        <taxon>Arthropoda</taxon>
        <taxon>Hexapoda</taxon>
        <taxon>Insecta</taxon>
        <taxon>Pterygota</taxon>
        <taxon>Neoptera</taxon>
        <taxon>Paraneoptera</taxon>
        <taxon>Hemiptera</taxon>
        <taxon>Auchenorrhyncha</taxon>
        <taxon>Fulgoroidea</taxon>
        <taxon>Delphacidae</taxon>
        <taxon>Criomorphinae</taxon>
        <taxon>Laodelphax</taxon>
    </lineage>
</organism>
<accession>A0A482XAU4</accession>
<dbReference type="STRING" id="195883.A0A482XAU4"/>
<keyword evidence="5 9" id="KW-0653">Protein transport</keyword>
<feature type="compositionally biased region" description="Polar residues" evidence="10">
    <location>
        <begin position="1"/>
        <end position="11"/>
    </location>
</feature>
<reference evidence="11 12" key="1">
    <citation type="journal article" date="2017" name="Gigascience">
        <title>Genome sequence of the small brown planthopper, Laodelphax striatellus.</title>
        <authorList>
            <person name="Zhu J."/>
            <person name="Jiang F."/>
            <person name="Wang X."/>
            <person name="Yang P."/>
            <person name="Bao Y."/>
            <person name="Zhao W."/>
            <person name="Wang W."/>
            <person name="Lu H."/>
            <person name="Wang Q."/>
            <person name="Cui N."/>
            <person name="Li J."/>
            <person name="Chen X."/>
            <person name="Luo L."/>
            <person name="Yu J."/>
            <person name="Kang L."/>
            <person name="Cui F."/>
        </authorList>
    </citation>
    <scope>NUCLEOTIDE SEQUENCE [LARGE SCALE GENOMIC DNA]</scope>
    <source>
        <strain evidence="11">Lst14</strain>
    </source>
</reference>
<keyword evidence="4 9" id="KW-0256">Endoplasmic reticulum</keyword>
<dbReference type="Pfam" id="PF03878">
    <property type="entry name" value="YIF1"/>
    <property type="match status" value="1"/>
</dbReference>
<evidence type="ECO:0000256" key="6">
    <source>
        <dbReference type="ARBA" id="ARBA00022989"/>
    </source>
</evidence>
<evidence type="ECO:0000256" key="9">
    <source>
        <dbReference type="RuleBase" id="RU368073"/>
    </source>
</evidence>
<dbReference type="OrthoDB" id="337750at2759"/>
<dbReference type="InParanoid" id="A0A482XAU4"/>
<dbReference type="GO" id="GO:0006888">
    <property type="term" value="P:endoplasmic reticulum to Golgi vesicle-mediated transport"/>
    <property type="evidence" value="ECO:0007669"/>
    <property type="project" value="UniProtKB-UniRule"/>
</dbReference>
<comment type="caution">
    <text evidence="11">The sequence shown here is derived from an EMBL/GenBank/DDBJ whole genome shotgun (WGS) entry which is preliminary data.</text>
</comment>
<evidence type="ECO:0000256" key="5">
    <source>
        <dbReference type="ARBA" id="ARBA00022927"/>
    </source>
</evidence>
<dbReference type="EMBL" id="QKKF02013261">
    <property type="protein sequence ID" value="RZF43085.1"/>
    <property type="molecule type" value="Genomic_DNA"/>
</dbReference>
<keyword evidence="12" id="KW-1185">Reference proteome</keyword>
<evidence type="ECO:0000313" key="12">
    <source>
        <dbReference type="Proteomes" id="UP000291343"/>
    </source>
</evidence>
<dbReference type="GO" id="GO:0005793">
    <property type="term" value="C:endoplasmic reticulum-Golgi intermediate compartment"/>
    <property type="evidence" value="ECO:0007669"/>
    <property type="project" value="UniProtKB-UniRule"/>
</dbReference>
<name>A0A482XAU4_LAOST</name>
<keyword evidence="3 9" id="KW-0812">Transmembrane</keyword>
<keyword evidence="2 9" id="KW-0813">Transport</keyword>
<dbReference type="Proteomes" id="UP000291343">
    <property type="component" value="Unassembled WGS sequence"/>
</dbReference>
<evidence type="ECO:0000256" key="10">
    <source>
        <dbReference type="SAM" id="MobiDB-lite"/>
    </source>
</evidence>
<keyword evidence="6 9" id="KW-1133">Transmembrane helix</keyword>
<dbReference type="GO" id="GO:0015031">
    <property type="term" value="P:protein transport"/>
    <property type="evidence" value="ECO:0007669"/>
    <property type="project" value="UniProtKB-KW"/>
</dbReference>
<feature type="transmembrane region" description="Helical" evidence="9">
    <location>
        <begin position="342"/>
        <end position="360"/>
    </location>
</feature>
<dbReference type="GO" id="GO:0030134">
    <property type="term" value="C:COPII-coated ER to Golgi transport vesicle"/>
    <property type="evidence" value="ECO:0007669"/>
    <property type="project" value="TreeGrafter"/>
</dbReference>
<dbReference type="GO" id="GO:0000139">
    <property type="term" value="C:Golgi membrane"/>
    <property type="evidence" value="ECO:0007669"/>
    <property type="project" value="UniProtKB-SubCell"/>
</dbReference>
<keyword evidence="8 9" id="KW-0472">Membrane</keyword>
<gene>
    <name evidence="11" type="ORF">LSTR_LSTR001263</name>
</gene>
<evidence type="ECO:0000256" key="4">
    <source>
        <dbReference type="ARBA" id="ARBA00022824"/>
    </source>
</evidence>
<keyword evidence="7 9" id="KW-0333">Golgi apparatus</keyword>